<organism evidence="2 3">
    <name type="scientific">Malus baccata</name>
    <name type="common">Siberian crab apple</name>
    <name type="synonym">Pyrus baccata</name>
    <dbReference type="NCBI Taxonomy" id="106549"/>
    <lineage>
        <taxon>Eukaryota</taxon>
        <taxon>Viridiplantae</taxon>
        <taxon>Streptophyta</taxon>
        <taxon>Embryophyta</taxon>
        <taxon>Tracheophyta</taxon>
        <taxon>Spermatophyta</taxon>
        <taxon>Magnoliopsida</taxon>
        <taxon>eudicotyledons</taxon>
        <taxon>Gunneridae</taxon>
        <taxon>Pentapetalae</taxon>
        <taxon>rosids</taxon>
        <taxon>fabids</taxon>
        <taxon>Rosales</taxon>
        <taxon>Rosaceae</taxon>
        <taxon>Amygdaloideae</taxon>
        <taxon>Maleae</taxon>
        <taxon>Malus</taxon>
    </lineage>
</organism>
<feature type="transmembrane region" description="Helical" evidence="1">
    <location>
        <begin position="37"/>
        <end position="58"/>
    </location>
</feature>
<protein>
    <submittedName>
        <fullName evidence="2">Uncharacterized protein</fullName>
    </submittedName>
</protein>
<comment type="caution">
    <text evidence="2">The sequence shown here is derived from an EMBL/GenBank/DDBJ whole genome shotgun (WGS) entry which is preliminary data.</text>
</comment>
<reference evidence="2 3" key="1">
    <citation type="journal article" date="2019" name="G3 (Bethesda)">
        <title>Sequencing of a Wild Apple (Malus baccata) Genome Unravels the Differences Between Cultivated and Wild Apple Species Regarding Disease Resistance and Cold Tolerance.</title>
        <authorList>
            <person name="Chen X."/>
        </authorList>
    </citation>
    <scope>NUCLEOTIDE SEQUENCE [LARGE SCALE GENOMIC DNA]</scope>
    <source>
        <strain evidence="3">cv. Shandingzi</strain>
        <tissue evidence="2">Leaves</tissue>
    </source>
</reference>
<name>A0A540KQI7_MALBA</name>
<evidence type="ECO:0000313" key="3">
    <source>
        <dbReference type="Proteomes" id="UP000315295"/>
    </source>
</evidence>
<proteinExistence type="predicted"/>
<evidence type="ECO:0000313" key="2">
    <source>
        <dbReference type="EMBL" id="TQD76493.1"/>
    </source>
</evidence>
<accession>A0A540KQI7</accession>
<keyword evidence="1" id="KW-1133">Transmembrane helix</keyword>
<keyword evidence="3" id="KW-1185">Reference proteome</keyword>
<keyword evidence="1" id="KW-0812">Transmembrane</keyword>
<sequence>MVHHFLVTGDPTPTTVEDDYSRAILGKQSGKVPGSLFLTWSLSGGSDILLSLSLSLQVRTRTKERTGRLHDMR</sequence>
<gene>
    <name evidence="2" type="ORF">C1H46_037984</name>
</gene>
<dbReference type="EMBL" id="VIEB01001027">
    <property type="protein sequence ID" value="TQD76493.1"/>
    <property type="molecule type" value="Genomic_DNA"/>
</dbReference>
<dbReference type="AlphaFoldDB" id="A0A540KQI7"/>
<evidence type="ECO:0000256" key="1">
    <source>
        <dbReference type="SAM" id="Phobius"/>
    </source>
</evidence>
<dbReference type="Proteomes" id="UP000315295">
    <property type="component" value="Unassembled WGS sequence"/>
</dbReference>
<keyword evidence="1" id="KW-0472">Membrane</keyword>